<dbReference type="SUPFAM" id="SSF111369">
    <property type="entry name" value="HlyD-like secretion proteins"/>
    <property type="match status" value="1"/>
</dbReference>
<dbReference type="NCBIfam" id="TIGR01730">
    <property type="entry name" value="RND_mfp"/>
    <property type="match status" value="1"/>
</dbReference>
<dbReference type="GO" id="GO:0015721">
    <property type="term" value="P:bile acid and bile salt transport"/>
    <property type="evidence" value="ECO:0007669"/>
    <property type="project" value="TreeGrafter"/>
</dbReference>
<dbReference type="EMBL" id="AYKG01000018">
    <property type="protein sequence ID" value="ROO28939.1"/>
    <property type="molecule type" value="Genomic_DNA"/>
</dbReference>
<dbReference type="FunFam" id="2.40.420.20:FF:000001">
    <property type="entry name" value="Efflux RND transporter periplasmic adaptor subunit"/>
    <property type="match status" value="1"/>
</dbReference>
<dbReference type="GO" id="GO:0046677">
    <property type="term" value="P:response to antibiotic"/>
    <property type="evidence" value="ECO:0007669"/>
    <property type="project" value="TreeGrafter"/>
</dbReference>
<organism evidence="8 9">
    <name type="scientific">Salinisphaera japonica YTM-1</name>
    <dbReference type="NCBI Taxonomy" id="1209778"/>
    <lineage>
        <taxon>Bacteria</taxon>
        <taxon>Pseudomonadati</taxon>
        <taxon>Pseudomonadota</taxon>
        <taxon>Gammaproteobacteria</taxon>
        <taxon>Salinisphaerales</taxon>
        <taxon>Salinisphaeraceae</taxon>
        <taxon>Salinisphaera</taxon>
    </lineage>
</organism>
<dbReference type="Gene3D" id="2.40.50.100">
    <property type="match status" value="1"/>
</dbReference>
<feature type="domain" description="Multidrug resistance protein MdtA-like alpha-helical hairpin" evidence="4">
    <location>
        <begin position="103"/>
        <end position="172"/>
    </location>
</feature>
<dbReference type="InterPro" id="IPR058626">
    <property type="entry name" value="MdtA-like_b-barrel"/>
</dbReference>
<dbReference type="InterPro" id="IPR006143">
    <property type="entry name" value="RND_pump_MFP"/>
</dbReference>
<keyword evidence="3" id="KW-0732">Signal</keyword>
<keyword evidence="9" id="KW-1185">Reference proteome</keyword>
<feature type="domain" description="Multidrug resistance protein MdtA-like beta-barrel" evidence="6">
    <location>
        <begin position="209"/>
        <end position="295"/>
    </location>
</feature>
<accession>A0A423PTL3</accession>
<protein>
    <submittedName>
        <fullName evidence="8">Hemolysin D</fullName>
    </submittedName>
</protein>
<comment type="similarity">
    <text evidence="2">Belongs to the membrane fusion protein (MFP) (TC 8.A.1) family.</text>
</comment>
<feature type="domain" description="Multidrug resistance protein MdtA-like C-terminal permuted SH3" evidence="7">
    <location>
        <begin position="303"/>
        <end position="364"/>
    </location>
</feature>
<dbReference type="InParanoid" id="A0A423PTL3"/>
<comment type="subcellular location">
    <subcellularLocation>
        <location evidence="1">Cell inner membrane</location>
        <topology evidence="1">Lipid-anchor</topology>
    </subcellularLocation>
</comment>
<dbReference type="Pfam" id="PF25944">
    <property type="entry name" value="Beta-barrel_RND"/>
    <property type="match status" value="1"/>
</dbReference>
<evidence type="ECO:0000259" key="6">
    <source>
        <dbReference type="Pfam" id="PF25944"/>
    </source>
</evidence>
<evidence type="ECO:0000259" key="5">
    <source>
        <dbReference type="Pfam" id="PF25917"/>
    </source>
</evidence>
<feature type="chain" id="PRO_5019153077" evidence="3">
    <location>
        <begin position="22"/>
        <end position="395"/>
    </location>
</feature>
<reference evidence="8 9" key="1">
    <citation type="submission" date="2013-10" db="EMBL/GenBank/DDBJ databases">
        <title>Salinisphaera japonica YTM-1 Genome Sequencing.</title>
        <authorList>
            <person name="Lai Q."/>
            <person name="Li C."/>
            <person name="Shao Z."/>
        </authorList>
    </citation>
    <scope>NUCLEOTIDE SEQUENCE [LARGE SCALE GENOMIC DNA]</scope>
    <source>
        <strain evidence="8 9">YTM-1</strain>
    </source>
</reference>
<evidence type="ECO:0000256" key="1">
    <source>
        <dbReference type="ARBA" id="ARBA00004519"/>
    </source>
</evidence>
<evidence type="ECO:0000313" key="9">
    <source>
        <dbReference type="Proteomes" id="UP000285310"/>
    </source>
</evidence>
<feature type="domain" description="Multidrug resistance protein MdtA-like barrel-sandwich hybrid" evidence="5">
    <location>
        <begin position="63"/>
        <end position="205"/>
    </location>
</feature>
<dbReference type="Pfam" id="PF25967">
    <property type="entry name" value="RND-MFP_C"/>
    <property type="match status" value="1"/>
</dbReference>
<dbReference type="PANTHER" id="PTHR30158:SF3">
    <property type="entry name" value="MULTIDRUG EFFLUX PUMP SUBUNIT ACRA-RELATED"/>
    <property type="match status" value="1"/>
</dbReference>
<feature type="signal peptide" evidence="3">
    <location>
        <begin position="1"/>
        <end position="21"/>
    </location>
</feature>
<dbReference type="GO" id="GO:0005886">
    <property type="term" value="C:plasma membrane"/>
    <property type="evidence" value="ECO:0007669"/>
    <property type="project" value="UniProtKB-SubCell"/>
</dbReference>
<gene>
    <name evidence="8" type="ORF">SAJA_07135</name>
</gene>
<dbReference type="RefSeq" id="WP_184999790.1">
    <property type="nucleotide sequence ID" value="NZ_AYKG01000018.1"/>
</dbReference>
<dbReference type="Gene3D" id="1.10.287.470">
    <property type="entry name" value="Helix hairpin bin"/>
    <property type="match status" value="1"/>
</dbReference>
<dbReference type="InterPro" id="IPR058627">
    <property type="entry name" value="MdtA-like_C"/>
</dbReference>
<dbReference type="Proteomes" id="UP000285310">
    <property type="component" value="Unassembled WGS sequence"/>
</dbReference>
<dbReference type="PANTHER" id="PTHR30158">
    <property type="entry name" value="ACRA/E-RELATED COMPONENT OF DRUG EFFLUX TRANSPORTER"/>
    <property type="match status" value="1"/>
</dbReference>
<evidence type="ECO:0000259" key="7">
    <source>
        <dbReference type="Pfam" id="PF25967"/>
    </source>
</evidence>
<sequence>MVSIKRALLIGVAGVLGLCLAGCDSPATQTGPERPAEVGVITVKASRYTVRQSLPGRTRAKTQAEVRPQIQGIVEKRRFTEGASVAAGDVLYEIESSRYEAALDQAQAELAQARARLQSDEPLAQRYTELAAIDAISKQERDNAQATLAQDKADIATANAAVKTARINLDFTRLRAPIDGQIGASRVTPGALVTTNQTDPLTTITQLDPIFVDIQQSAAQYLRLKQAVASGALATDDDQAAPVKVSPEGADLVLDGRLQFTSVQVDADTGSVMLRAIVANPAHDLLPGMYVQASLVQGIDTRALLVPQQGIDRSSAGKPTALVVDETDHVAERQVTLAGATEDNRWRVRDGLAAGDRLIVQGMGKVKPGDAVAVTRLTMQDGRLIAQTTNPASAD</sequence>
<proteinExistence type="inferred from homology"/>
<dbReference type="GO" id="GO:0022857">
    <property type="term" value="F:transmembrane transporter activity"/>
    <property type="evidence" value="ECO:0007669"/>
    <property type="project" value="InterPro"/>
</dbReference>
<evidence type="ECO:0000256" key="3">
    <source>
        <dbReference type="SAM" id="SignalP"/>
    </source>
</evidence>
<dbReference type="InterPro" id="IPR058625">
    <property type="entry name" value="MdtA-like_BSH"/>
</dbReference>
<dbReference type="Pfam" id="PF25917">
    <property type="entry name" value="BSH_RND"/>
    <property type="match status" value="1"/>
</dbReference>
<dbReference type="AlphaFoldDB" id="A0A423PTL3"/>
<dbReference type="InterPro" id="IPR058624">
    <property type="entry name" value="MdtA-like_HH"/>
</dbReference>
<dbReference type="Pfam" id="PF25876">
    <property type="entry name" value="HH_MFP_RND"/>
    <property type="match status" value="1"/>
</dbReference>
<evidence type="ECO:0000256" key="2">
    <source>
        <dbReference type="ARBA" id="ARBA00009477"/>
    </source>
</evidence>
<evidence type="ECO:0000313" key="8">
    <source>
        <dbReference type="EMBL" id="ROO28939.1"/>
    </source>
</evidence>
<name>A0A423PTL3_9GAMM</name>
<evidence type="ECO:0000259" key="4">
    <source>
        <dbReference type="Pfam" id="PF25876"/>
    </source>
</evidence>
<comment type="caution">
    <text evidence="8">The sequence shown here is derived from an EMBL/GenBank/DDBJ whole genome shotgun (WGS) entry which is preliminary data.</text>
</comment>
<dbReference type="FunCoup" id="A0A423PTL3">
    <property type="interactions" value="392"/>
</dbReference>
<dbReference type="Gene3D" id="2.40.420.20">
    <property type="match status" value="1"/>
</dbReference>
<dbReference type="Gene3D" id="2.40.30.170">
    <property type="match status" value="1"/>
</dbReference>